<reference evidence="3" key="1">
    <citation type="submission" date="2023-01" db="EMBL/GenBank/DDBJ databases">
        <title>The diversity of Class Acidimicrobiia in South China Sea sediment environments and the proposal of Iamia marina sp. nov., a novel species of the genus Iamia.</title>
        <authorList>
            <person name="He Y."/>
            <person name="Tian X."/>
        </authorList>
    </citation>
    <scope>NUCLEOTIDE SEQUENCE</scope>
    <source>
        <strain evidence="3">DSM 19957</strain>
    </source>
</reference>
<evidence type="ECO:0000259" key="2">
    <source>
        <dbReference type="Pfam" id="PF01370"/>
    </source>
</evidence>
<dbReference type="Proteomes" id="UP001216390">
    <property type="component" value="Chromosome"/>
</dbReference>
<keyword evidence="4" id="KW-1185">Reference proteome</keyword>
<name>A0AAF0BW87_9ACTN</name>
<organism evidence="3 4">
    <name type="scientific">Iamia majanohamensis</name>
    <dbReference type="NCBI Taxonomy" id="467976"/>
    <lineage>
        <taxon>Bacteria</taxon>
        <taxon>Bacillati</taxon>
        <taxon>Actinomycetota</taxon>
        <taxon>Acidimicrobiia</taxon>
        <taxon>Acidimicrobiales</taxon>
        <taxon>Iamiaceae</taxon>
        <taxon>Iamia</taxon>
    </lineage>
</organism>
<dbReference type="AlphaFoldDB" id="A0AAF0BW87"/>
<keyword evidence="1" id="KW-0472">Membrane</keyword>
<dbReference type="PANTHER" id="PTHR43245:SF52">
    <property type="entry name" value="NAD-DEPENDENT EPIMERASE_DEHYDRATASE"/>
    <property type="match status" value="1"/>
</dbReference>
<dbReference type="InterPro" id="IPR050177">
    <property type="entry name" value="Lipid_A_modif_metabolic_enz"/>
</dbReference>
<dbReference type="InterPro" id="IPR001509">
    <property type="entry name" value="Epimerase_deHydtase"/>
</dbReference>
<dbReference type="SUPFAM" id="SSF51735">
    <property type="entry name" value="NAD(P)-binding Rossmann-fold domains"/>
    <property type="match status" value="1"/>
</dbReference>
<dbReference type="RefSeq" id="WP_272737061.1">
    <property type="nucleotide sequence ID" value="NZ_CP116942.1"/>
</dbReference>
<evidence type="ECO:0000313" key="3">
    <source>
        <dbReference type="EMBL" id="WCO67540.1"/>
    </source>
</evidence>
<keyword evidence="1" id="KW-1133">Transmembrane helix</keyword>
<feature type="transmembrane region" description="Helical" evidence="1">
    <location>
        <begin position="325"/>
        <end position="346"/>
    </location>
</feature>
<dbReference type="Gene3D" id="3.40.50.720">
    <property type="entry name" value="NAD(P)-binding Rossmann-like Domain"/>
    <property type="match status" value="1"/>
</dbReference>
<proteinExistence type="predicted"/>
<protein>
    <submittedName>
        <fullName evidence="3">NAD-dependent epimerase/dehydratase family protein</fullName>
    </submittedName>
</protein>
<sequence>MASDSLRDPGETSATPATVVVTGADGGLGRRVVALLEAAPGPVRVRTVDDDALLGADLKPLLEGADVVVHLASVFRSALDGDPAVDRADDVTAAQRVLDAAGDVGVAHLVLLSSATVYGAWANNPMPLTEDATLRPVPELAFAVQRAEIERRLSEWRHDHPAATATVLRPVPVVGDEGAAGWLARALHEARRVADLEGDPPAQFLHVDDLAGAVALAATARLDGARNVAPDAWLRGSEYTALDAGTPKLRLPEKAGDRVSRVRWRLRLAPTPPGLQPYARHPWVVANDRLRAEGWEPEHSHEEAFVDGTPATALATLSPRRRQEIALGVTGGALAAGAAAGIWALVRRARR</sequence>
<accession>A0AAF0BW87</accession>
<evidence type="ECO:0000313" key="4">
    <source>
        <dbReference type="Proteomes" id="UP001216390"/>
    </source>
</evidence>
<dbReference type="InterPro" id="IPR036291">
    <property type="entry name" value="NAD(P)-bd_dom_sf"/>
</dbReference>
<dbReference type="EMBL" id="CP116942">
    <property type="protein sequence ID" value="WCO67540.1"/>
    <property type="molecule type" value="Genomic_DNA"/>
</dbReference>
<dbReference type="PANTHER" id="PTHR43245">
    <property type="entry name" value="BIFUNCTIONAL POLYMYXIN RESISTANCE PROTEIN ARNA"/>
    <property type="match status" value="1"/>
</dbReference>
<evidence type="ECO:0000256" key="1">
    <source>
        <dbReference type="SAM" id="Phobius"/>
    </source>
</evidence>
<dbReference type="Pfam" id="PF01370">
    <property type="entry name" value="Epimerase"/>
    <property type="match status" value="1"/>
</dbReference>
<feature type="domain" description="NAD-dependent epimerase/dehydratase" evidence="2">
    <location>
        <begin position="19"/>
        <end position="220"/>
    </location>
</feature>
<gene>
    <name evidence="3" type="ORF">PO878_02250</name>
</gene>
<keyword evidence="1" id="KW-0812">Transmembrane</keyword>
<dbReference type="KEGG" id="ima:PO878_02250"/>